<keyword evidence="4" id="KW-0479">Metal-binding</keyword>
<feature type="region of interest" description="Disordered" evidence="9">
    <location>
        <begin position="431"/>
        <end position="451"/>
    </location>
</feature>
<evidence type="ECO:0000256" key="9">
    <source>
        <dbReference type="SAM" id="MobiDB-lite"/>
    </source>
</evidence>
<feature type="transmembrane region" description="Helical" evidence="10">
    <location>
        <begin position="323"/>
        <end position="344"/>
    </location>
</feature>
<comment type="caution">
    <text evidence="13">The sequence shown here is derived from an EMBL/GenBank/DDBJ whole genome shotgun (WGS) entry which is preliminary data.</text>
</comment>
<evidence type="ECO:0000256" key="10">
    <source>
        <dbReference type="SAM" id="Phobius"/>
    </source>
</evidence>
<feature type="transmembrane region" description="Helical" evidence="10">
    <location>
        <begin position="173"/>
        <end position="193"/>
    </location>
</feature>
<organism evidence="13 14">
    <name type="scientific">Natronorubrum tibetense GA33</name>
    <dbReference type="NCBI Taxonomy" id="1114856"/>
    <lineage>
        <taxon>Archaea</taxon>
        <taxon>Methanobacteriati</taxon>
        <taxon>Methanobacteriota</taxon>
        <taxon>Stenosarchaea group</taxon>
        <taxon>Halobacteria</taxon>
        <taxon>Halobacteriales</taxon>
        <taxon>Natrialbaceae</taxon>
        <taxon>Natronorubrum</taxon>
    </lineage>
</organism>
<feature type="region of interest" description="Disordered" evidence="9">
    <location>
        <begin position="616"/>
        <end position="677"/>
    </location>
</feature>
<sequence length="713" mass="73672">MDITSSIDGGGPLSRTSLFASVLVALVVMALAIGLVATPVAAHAYLSETDPGNGEQIDSLPDEVTLYFSGDGVVNADITVVDPDDEVVSEESEIDSDDTQVVDVPIDEDATGDEGMYTVEWEVLADDGHTTSGSFFFAVGDEPLDRDAVLEAYEESEGDEDESIPPFEAGAKALLLVGVAGLIGIPAIATVAVGPAFARADASQRERIGGQLTALLAGAAGLAALGALALGLARSAAMGPLSIETITQFTETPLGQAWLVQVALAVGVAGFVAALARGRLPRRGALAGTFVGALAVAGTIAWTSHSATAIDRLNGAIVDFVHIVGAGLWVGGLAVLAFVVVPTVRNAHPDDRPVLLAATIRRFSILALVGVTFVVGTGFVLASWHVPTASGLTDTVYGLVLAAKLILVVAGLALGGLTRYVLLGRLESAPPTDAVDGSRPTSTDGGSDGSGRQLTITRIARAVRLEVTLLVVVLLLSGLLTSAPTAAVAGMDGDEPIEATIEYEYDDGVVEVTALPVVNESTNESFELRTDEPIVFEVAFLENDSPVDSERPVRLLASGGDGTEIEVELEETDDGTYATVQPLPDAGEWELRVTGAPGGSYVSEWIDATALPADEHAEHDDGAEEHDHADHDHGADGHDHGPDDHDHGADDHDHGADDHDHGADGHDHGPDGHDAADEASPFQTLLEFGAVATVVAGSLAVAVEGLQRRSRND</sequence>
<feature type="transmembrane region" description="Helical" evidence="10">
    <location>
        <begin position="18"/>
        <end position="42"/>
    </location>
</feature>
<evidence type="ECO:0000313" key="14">
    <source>
        <dbReference type="Proteomes" id="UP000011599"/>
    </source>
</evidence>
<name>L9VSC3_9EURY</name>
<dbReference type="GO" id="GO:0006825">
    <property type="term" value="P:copper ion transport"/>
    <property type="evidence" value="ECO:0007669"/>
    <property type="project" value="InterPro"/>
</dbReference>
<evidence type="ECO:0000256" key="3">
    <source>
        <dbReference type="ARBA" id="ARBA00022692"/>
    </source>
</evidence>
<keyword evidence="3 10" id="KW-0812">Transmembrane</keyword>
<accession>L9VSC3</accession>
<dbReference type="GO" id="GO:0005886">
    <property type="term" value="C:plasma membrane"/>
    <property type="evidence" value="ECO:0007669"/>
    <property type="project" value="UniProtKB-SubCell"/>
</dbReference>
<feature type="transmembrane region" description="Helical" evidence="10">
    <location>
        <begin position="214"/>
        <end position="237"/>
    </location>
</feature>
<keyword evidence="14" id="KW-1185">Reference proteome</keyword>
<dbReference type="GO" id="GO:0042597">
    <property type="term" value="C:periplasmic space"/>
    <property type="evidence" value="ECO:0007669"/>
    <property type="project" value="InterPro"/>
</dbReference>
<dbReference type="RefSeq" id="WP_006090442.1">
    <property type="nucleotide sequence ID" value="NZ_AOHW01000035.1"/>
</dbReference>
<dbReference type="STRING" id="1114856.GCA_000383975_02994"/>
<dbReference type="OrthoDB" id="206320at2157"/>
<dbReference type="GO" id="GO:0005507">
    <property type="term" value="F:copper ion binding"/>
    <property type="evidence" value="ECO:0007669"/>
    <property type="project" value="InterPro"/>
</dbReference>
<dbReference type="InterPro" id="IPR007348">
    <property type="entry name" value="CopC_dom"/>
</dbReference>
<protein>
    <submittedName>
        <fullName evidence="13">Copper resistance protein CopC</fullName>
    </submittedName>
</protein>
<dbReference type="InterPro" id="IPR014755">
    <property type="entry name" value="Cu-Rt/internalin_Ig-like"/>
</dbReference>
<dbReference type="Gene3D" id="2.60.40.1220">
    <property type="match status" value="1"/>
</dbReference>
<evidence type="ECO:0000256" key="7">
    <source>
        <dbReference type="ARBA" id="ARBA00023008"/>
    </source>
</evidence>
<evidence type="ECO:0000256" key="4">
    <source>
        <dbReference type="ARBA" id="ARBA00022723"/>
    </source>
</evidence>
<evidence type="ECO:0000256" key="6">
    <source>
        <dbReference type="ARBA" id="ARBA00022989"/>
    </source>
</evidence>
<keyword evidence="5" id="KW-0732">Signal</keyword>
<keyword evidence="7" id="KW-0186">Copper</keyword>
<feature type="transmembrane region" description="Helical" evidence="10">
    <location>
        <begin position="285"/>
        <end position="303"/>
    </location>
</feature>
<feature type="domain" description="CopC" evidence="11">
    <location>
        <begin position="43"/>
        <end position="139"/>
    </location>
</feature>
<dbReference type="eggNOG" id="arCOG05392">
    <property type="taxonomic scope" value="Archaea"/>
</dbReference>
<dbReference type="InterPro" id="IPR008457">
    <property type="entry name" value="Cu-R_CopD_dom"/>
</dbReference>
<feature type="transmembrane region" description="Helical" evidence="10">
    <location>
        <begin position="365"/>
        <end position="384"/>
    </location>
</feature>
<keyword evidence="6 10" id="KW-1133">Transmembrane helix</keyword>
<evidence type="ECO:0000259" key="12">
    <source>
        <dbReference type="Pfam" id="PF05425"/>
    </source>
</evidence>
<evidence type="ECO:0000313" key="13">
    <source>
        <dbReference type="EMBL" id="ELY40044.1"/>
    </source>
</evidence>
<evidence type="ECO:0000256" key="2">
    <source>
        <dbReference type="ARBA" id="ARBA00022475"/>
    </source>
</evidence>
<reference evidence="13 14" key="1">
    <citation type="journal article" date="2014" name="PLoS Genet.">
        <title>Phylogenetically driven sequencing of extremely halophilic archaea reveals strategies for static and dynamic osmo-response.</title>
        <authorList>
            <person name="Becker E.A."/>
            <person name="Seitzer P.M."/>
            <person name="Tritt A."/>
            <person name="Larsen D."/>
            <person name="Krusor M."/>
            <person name="Yao A.I."/>
            <person name="Wu D."/>
            <person name="Madern D."/>
            <person name="Eisen J.A."/>
            <person name="Darling A.E."/>
            <person name="Facciotti M.T."/>
        </authorList>
    </citation>
    <scope>NUCLEOTIDE SEQUENCE [LARGE SCALE GENOMIC DNA]</scope>
    <source>
        <strain evidence="13 14">GA33</strain>
    </source>
</reference>
<dbReference type="PANTHER" id="PTHR34820:SF4">
    <property type="entry name" value="INNER MEMBRANE PROTEIN YEBZ"/>
    <property type="match status" value="1"/>
</dbReference>
<dbReference type="PATRIC" id="fig|1114856.3.peg.2675"/>
<gene>
    <name evidence="13" type="ORF">C496_12854</name>
</gene>
<dbReference type="EMBL" id="AOHW01000035">
    <property type="protein sequence ID" value="ELY40044.1"/>
    <property type="molecule type" value="Genomic_DNA"/>
</dbReference>
<evidence type="ECO:0000259" key="11">
    <source>
        <dbReference type="Pfam" id="PF04234"/>
    </source>
</evidence>
<dbReference type="InterPro" id="IPR014756">
    <property type="entry name" value="Ig_E-set"/>
</dbReference>
<proteinExistence type="predicted"/>
<dbReference type="PANTHER" id="PTHR34820">
    <property type="entry name" value="INNER MEMBRANE PROTEIN YEBZ"/>
    <property type="match status" value="1"/>
</dbReference>
<feature type="compositionally biased region" description="Basic and acidic residues" evidence="9">
    <location>
        <begin position="616"/>
        <end position="676"/>
    </location>
</feature>
<comment type="subcellular location">
    <subcellularLocation>
        <location evidence="1">Cell membrane</location>
        <topology evidence="1">Multi-pass membrane protein</topology>
    </subcellularLocation>
</comment>
<evidence type="ECO:0000256" key="5">
    <source>
        <dbReference type="ARBA" id="ARBA00022729"/>
    </source>
</evidence>
<dbReference type="InterPro" id="IPR032694">
    <property type="entry name" value="CopC/D"/>
</dbReference>
<dbReference type="AlphaFoldDB" id="L9VSC3"/>
<evidence type="ECO:0000256" key="1">
    <source>
        <dbReference type="ARBA" id="ARBA00004651"/>
    </source>
</evidence>
<dbReference type="Pfam" id="PF05425">
    <property type="entry name" value="CopD"/>
    <property type="match status" value="1"/>
</dbReference>
<dbReference type="SUPFAM" id="SSF81296">
    <property type="entry name" value="E set domains"/>
    <property type="match status" value="1"/>
</dbReference>
<keyword evidence="8 10" id="KW-0472">Membrane</keyword>
<dbReference type="Pfam" id="PF04234">
    <property type="entry name" value="CopC"/>
    <property type="match status" value="1"/>
</dbReference>
<evidence type="ECO:0000256" key="8">
    <source>
        <dbReference type="ARBA" id="ARBA00023136"/>
    </source>
</evidence>
<dbReference type="Proteomes" id="UP000011599">
    <property type="component" value="Unassembled WGS sequence"/>
</dbReference>
<feature type="domain" description="Copper resistance protein D" evidence="12">
    <location>
        <begin position="358"/>
        <end position="480"/>
    </location>
</feature>
<dbReference type="GO" id="GO:0046688">
    <property type="term" value="P:response to copper ion"/>
    <property type="evidence" value="ECO:0007669"/>
    <property type="project" value="InterPro"/>
</dbReference>
<feature type="transmembrane region" description="Helical" evidence="10">
    <location>
        <begin position="396"/>
        <end position="417"/>
    </location>
</feature>
<feature type="transmembrane region" description="Helical" evidence="10">
    <location>
        <begin position="462"/>
        <end position="480"/>
    </location>
</feature>
<feature type="transmembrane region" description="Helical" evidence="10">
    <location>
        <begin position="257"/>
        <end position="276"/>
    </location>
</feature>
<keyword evidence="2" id="KW-1003">Cell membrane</keyword>